<dbReference type="PANTHER" id="PTHR43583">
    <property type="entry name" value="2-IMINOACETATE SYNTHASE"/>
    <property type="match status" value="1"/>
</dbReference>
<dbReference type="InterPro" id="IPR058240">
    <property type="entry name" value="rSAM_sf"/>
</dbReference>
<evidence type="ECO:0000313" key="8">
    <source>
        <dbReference type="EMBL" id="TCP65182.1"/>
    </source>
</evidence>
<dbReference type="SUPFAM" id="SSF102114">
    <property type="entry name" value="Radical SAM enzymes"/>
    <property type="match status" value="1"/>
</dbReference>
<dbReference type="SFLD" id="SFLDG01081">
    <property type="entry name" value="cleavage_of_the_Ca-Cb_bond_in"/>
    <property type="match status" value="1"/>
</dbReference>
<keyword evidence="6" id="KW-0411">Iron-sulfur</keyword>
<dbReference type="PANTHER" id="PTHR43583:SF1">
    <property type="entry name" value="2-IMINOACETATE SYNTHASE"/>
    <property type="match status" value="1"/>
</dbReference>
<dbReference type="InterPro" id="IPR007197">
    <property type="entry name" value="rSAM"/>
</dbReference>
<dbReference type="CDD" id="cd01335">
    <property type="entry name" value="Radical_SAM"/>
    <property type="match status" value="1"/>
</dbReference>
<dbReference type="GO" id="GO:0051539">
    <property type="term" value="F:4 iron, 4 sulfur cluster binding"/>
    <property type="evidence" value="ECO:0007669"/>
    <property type="project" value="UniProtKB-KW"/>
</dbReference>
<proteinExistence type="predicted"/>
<evidence type="ECO:0000256" key="6">
    <source>
        <dbReference type="ARBA" id="ARBA00023014"/>
    </source>
</evidence>
<keyword evidence="8" id="KW-0456">Lyase</keyword>
<dbReference type="SMART" id="SM00876">
    <property type="entry name" value="BATS"/>
    <property type="match status" value="1"/>
</dbReference>
<dbReference type="SFLD" id="SFLDF00301">
    <property type="entry name" value="2-iminoacetate_synthase_(ThiH)"/>
    <property type="match status" value="1"/>
</dbReference>
<name>A0A4R2RMG5_9FIRM</name>
<dbReference type="InterPro" id="IPR012726">
    <property type="entry name" value="ThiH"/>
</dbReference>
<evidence type="ECO:0000256" key="4">
    <source>
        <dbReference type="ARBA" id="ARBA00022723"/>
    </source>
</evidence>
<evidence type="ECO:0000256" key="5">
    <source>
        <dbReference type="ARBA" id="ARBA00023004"/>
    </source>
</evidence>
<comment type="caution">
    <text evidence="8">The sequence shown here is derived from an EMBL/GenBank/DDBJ whole genome shotgun (WGS) entry which is preliminary data.</text>
</comment>
<dbReference type="SFLD" id="SFLDG01060">
    <property type="entry name" value="BATS_domain_containing"/>
    <property type="match status" value="1"/>
</dbReference>
<keyword evidence="3" id="KW-0949">S-adenosyl-L-methionine</keyword>
<reference evidence="8 9" key="1">
    <citation type="submission" date="2019-03" db="EMBL/GenBank/DDBJ databases">
        <title>Genomic Encyclopedia of Type Strains, Phase IV (KMG-IV): sequencing the most valuable type-strain genomes for metagenomic binning, comparative biology and taxonomic classification.</title>
        <authorList>
            <person name="Goeker M."/>
        </authorList>
    </citation>
    <scope>NUCLEOTIDE SEQUENCE [LARGE SCALE GENOMIC DNA]</scope>
    <source>
        <strain evidence="8 9">DSM 11170</strain>
    </source>
</reference>
<dbReference type="GO" id="GO:0005506">
    <property type="term" value="F:iron ion binding"/>
    <property type="evidence" value="ECO:0007669"/>
    <property type="project" value="InterPro"/>
</dbReference>
<protein>
    <submittedName>
        <fullName evidence="8">Tyrosine lyase ThiH</fullName>
    </submittedName>
</protein>
<dbReference type="InterPro" id="IPR013785">
    <property type="entry name" value="Aldolase_TIM"/>
</dbReference>
<feature type="domain" description="Radical SAM core" evidence="7">
    <location>
        <begin position="70"/>
        <end position="291"/>
    </location>
</feature>
<organism evidence="8 9">
    <name type="scientific">Heliophilum fasciatum</name>
    <dbReference type="NCBI Taxonomy" id="35700"/>
    <lineage>
        <taxon>Bacteria</taxon>
        <taxon>Bacillati</taxon>
        <taxon>Bacillota</taxon>
        <taxon>Clostridia</taxon>
        <taxon>Eubacteriales</taxon>
        <taxon>Heliobacteriaceae</taxon>
        <taxon>Heliophilum</taxon>
    </lineage>
</organism>
<gene>
    <name evidence="8" type="ORF">EDD73_10665</name>
</gene>
<evidence type="ECO:0000313" key="9">
    <source>
        <dbReference type="Proteomes" id="UP000294813"/>
    </source>
</evidence>
<dbReference type="EMBL" id="SLXT01000006">
    <property type="protein sequence ID" value="TCP65182.1"/>
    <property type="molecule type" value="Genomic_DNA"/>
</dbReference>
<dbReference type="InterPro" id="IPR010722">
    <property type="entry name" value="BATS_dom"/>
</dbReference>
<dbReference type="InterPro" id="IPR034428">
    <property type="entry name" value="ThiH/NoCL/HydG-like"/>
</dbReference>
<keyword evidence="4" id="KW-0479">Metal-binding</keyword>
<evidence type="ECO:0000256" key="1">
    <source>
        <dbReference type="ARBA" id="ARBA00001966"/>
    </source>
</evidence>
<dbReference type="GO" id="GO:0016829">
    <property type="term" value="F:lyase activity"/>
    <property type="evidence" value="ECO:0007669"/>
    <property type="project" value="UniProtKB-KW"/>
</dbReference>
<sequence>MSFYDQLHAYREFDVAAYCADVTPNQVARALQKDQLSPLDFLALLAPAAEPFLEAMAQKAHQLTKQHFGRTILLYTPLYLSNYCSNRCVYCSFAAHNRLQRKQLRLDEVEREAALIAASGLKHILLLTGDAPEIASLDYLADAIAIIKKYFTCIGVELYALDEAGYRRLIAAGVDQMTLYQETYDEARYDQLHLWGPKKDFRFRLDAPEAACRAGMRNVNIGALLGLAEWQRDAFFTALHGLYLQERYPSAEISFSLPRIRPHKGAFAPACLVTDKQMVQLMTALRLWMPRAGITISTRETAQFRNHIVPLGVTKMSAGVSTSVGGHGEPGDGEGQFEIADPRDVSTMAAAITGLGYQPVFKDWQVFEP</sequence>
<evidence type="ECO:0000256" key="3">
    <source>
        <dbReference type="ARBA" id="ARBA00022691"/>
    </source>
</evidence>
<dbReference type="Pfam" id="PF06968">
    <property type="entry name" value="BATS"/>
    <property type="match status" value="1"/>
</dbReference>
<dbReference type="PROSITE" id="PS51918">
    <property type="entry name" value="RADICAL_SAM"/>
    <property type="match status" value="1"/>
</dbReference>
<keyword evidence="2" id="KW-0004">4Fe-4S</keyword>
<keyword evidence="5" id="KW-0408">Iron</keyword>
<comment type="cofactor">
    <cofactor evidence="1">
        <name>[4Fe-4S] cluster</name>
        <dbReference type="ChEBI" id="CHEBI:49883"/>
    </cofactor>
</comment>
<dbReference type="Pfam" id="PF04055">
    <property type="entry name" value="Radical_SAM"/>
    <property type="match status" value="1"/>
</dbReference>
<keyword evidence="9" id="KW-1185">Reference proteome</keyword>
<dbReference type="GO" id="GO:0009228">
    <property type="term" value="P:thiamine biosynthetic process"/>
    <property type="evidence" value="ECO:0007669"/>
    <property type="project" value="InterPro"/>
</dbReference>
<evidence type="ECO:0000259" key="7">
    <source>
        <dbReference type="PROSITE" id="PS51918"/>
    </source>
</evidence>
<dbReference type="OrthoDB" id="9801120at2"/>
<evidence type="ECO:0000256" key="2">
    <source>
        <dbReference type="ARBA" id="ARBA00022485"/>
    </source>
</evidence>
<dbReference type="Gene3D" id="3.20.20.70">
    <property type="entry name" value="Aldolase class I"/>
    <property type="match status" value="1"/>
</dbReference>
<dbReference type="NCBIfam" id="TIGR02351">
    <property type="entry name" value="thiH"/>
    <property type="match status" value="1"/>
</dbReference>
<dbReference type="Proteomes" id="UP000294813">
    <property type="component" value="Unassembled WGS sequence"/>
</dbReference>
<dbReference type="AlphaFoldDB" id="A0A4R2RMG5"/>
<dbReference type="SFLD" id="SFLDS00029">
    <property type="entry name" value="Radical_SAM"/>
    <property type="match status" value="1"/>
</dbReference>
<accession>A0A4R2RMG5</accession>